<dbReference type="Pfam" id="PF21597">
    <property type="entry name" value="TetR_C_43"/>
    <property type="match status" value="1"/>
</dbReference>
<evidence type="ECO:0000256" key="3">
    <source>
        <dbReference type="ARBA" id="ARBA00023163"/>
    </source>
</evidence>
<dbReference type="EMBL" id="JAATEN010000004">
    <property type="protein sequence ID" value="NJQ00438.1"/>
    <property type="molecule type" value="Genomic_DNA"/>
</dbReference>
<evidence type="ECO:0000313" key="7">
    <source>
        <dbReference type="Proteomes" id="UP000695264"/>
    </source>
</evidence>
<dbReference type="Pfam" id="PF00440">
    <property type="entry name" value="TetR_N"/>
    <property type="match status" value="1"/>
</dbReference>
<keyword evidence="2 4" id="KW-0238">DNA-binding</keyword>
<evidence type="ECO:0000256" key="4">
    <source>
        <dbReference type="PROSITE-ProRule" id="PRU00335"/>
    </source>
</evidence>
<feature type="DNA-binding region" description="H-T-H motif" evidence="4">
    <location>
        <begin position="61"/>
        <end position="80"/>
    </location>
</feature>
<evidence type="ECO:0000256" key="2">
    <source>
        <dbReference type="ARBA" id="ARBA00023125"/>
    </source>
</evidence>
<dbReference type="Proteomes" id="UP000695264">
    <property type="component" value="Unassembled WGS sequence"/>
</dbReference>
<dbReference type="InterPro" id="IPR001647">
    <property type="entry name" value="HTH_TetR"/>
</dbReference>
<dbReference type="PANTHER" id="PTHR30055:SF234">
    <property type="entry name" value="HTH-TYPE TRANSCRIPTIONAL REGULATOR BETI"/>
    <property type="match status" value="1"/>
</dbReference>
<dbReference type="SUPFAM" id="SSF46689">
    <property type="entry name" value="Homeodomain-like"/>
    <property type="match status" value="1"/>
</dbReference>
<keyword evidence="3" id="KW-0804">Transcription</keyword>
<organism evidence="6 7">
    <name type="scientific">Streptomyces zingiberis</name>
    <dbReference type="NCBI Taxonomy" id="2053010"/>
    <lineage>
        <taxon>Bacteria</taxon>
        <taxon>Bacillati</taxon>
        <taxon>Actinomycetota</taxon>
        <taxon>Actinomycetes</taxon>
        <taxon>Kitasatosporales</taxon>
        <taxon>Streptomycetaceae</taxon>
        <taxon>Streptomyces</taxon>
    </lineage>
</organism>
<gene>
    <name evidence="6" type="ORF">HCK00_07770</name>
</gene>
<name>A0ABX1BVZ7_9ACTN</name>
<sequence>MVTTAPDAAKWIGYPLHRNTNLISYPHSAEGGTVRSDAARNRQRIFEEARTAVIGGESALTLNELARRAGVGVGTVYRVFPTQRVMLESVLEETVRELIDAAAVADGHTDPGRALLDFLRTALLAALARPGLTDVLITGSDETDSLHQAKGELVGITSHLLARVRPAPALTGENLLKLLCGLIHAVSEHPPERQAAAIDNYLDLLRSGLAPPSDDRNSRRGR</sequence>
<proteinExistence type="predicted"/>
<feature type="domain" description="HTH tetR-type" evidence="5">
    <location>
        <begin position="39"/>
        <end position="98"/>
    </location>
</feature>
<accession>A0ABX1BVZ7</accession>
<dbReference type="PROSITE" id="PS50977">
    <property type="entry name" value="HTH_TETR_2"/>
    <property type="match status" value="1"/>
</dbReference>
<evidence type="ECO:0000259" key="5">
    <source>
        <dbReference type="PROSITE" id="PS50977"/>
    </source>
</evidence>
<dbReference type="InterPro" id="IPR009057">
    <property type="entry name" value="Homeodomain-like_sf"/>
</dbReference>
<keyword evidence="7" id="KW-1185">Reference proteome</keyword>
<reference evidence="6 7" key="1">
    <citation type="submission" date="2020-03" db="EMBL/GenBank/DDBJ databases">
        <title>WGS of actinomycetes isolated from Thailand.</title>
        <authorList>
            <person name="Thawai C."/>
        </authorList>
    </citation>
    <scope>NUCLEOTIDE SEQUENCE [LARGE SCALE GENOMIC DNA]</scope>
    <source>
        <strain evidence="6 7">PLAI 1-29</strain>
    </source>
</reference>
<keyword evidence="1" id="KW-0805">Transcription regulation</keyword>
<dbReference type="Gene3D" id="1.10.357.10">
    <property type="entry name" value="Tetracycline Repressor, domain 2"/>
    <property type="match status" value="1"/>
</dbReference>
<dbReference type="InterPro" id="IPR049445">
    <property type="entry name" value="TetR_SbtR-like_C"/>
</dbReference>
<comment type="caution">
    <text evidence="6">The sequence shown here is derived from an EMBL/GenBank/DDBJ whole genome shotgun (WGS) entry which is preliminary data.</text>
</comment>
<dbReference type="InterPro" id="IPR050109">
    <property type="entry name" value="HTH-type_TetR-like_transc_reg"/>
</dbReference>
<dbReference type="PANTHER" id="PTHR30055">
    <property type="entry name" value="HTH-TYPE TRANSCRIPTIONAL REGULATOR RUTR"/>
    <property type="match status" value="1"/>
</dbReference>
<evidence type="ECO:0000256" key="1">
    <source>
        <dbReference type="ARBA" id="ARBA00023015"/>
    </source>
</evidence>
<protein>
    <submittedName>
        <fullName evidence="6">TetR/AcrR family transcriptional regulator</fullName>
    </submittedName>
</protein>
<evidence type="ECO:0000313" key="6">
    <source>
        <dbReference type="EMBL" id="NJQ00438.1"/>
    </source>
</evidence>